<proteinExistence type="predicted"/>
<protein>
    <recommendedName>
        <fullName evidence="3">Glycosyltransferase 52 family protein</fullName>
    </recommendedName>
</protein>
<dbReference type="Pfam" id="PF07388">
    <property type="entry name" value="A-2_8-polyST"/>
    <property type="match status" value="1"/>
</dbReference>
<sequence>MNVFLVTSPFQYICATEAREAYQTKNNLLILVNQDTEAGRKHLRRVFDATSWDHIIEVGRNNRTFVIPKIIKQVKNLVGSVEIEHLFFSEYTSWRTRMFQRNLSAKKLVFIDDGMANLYEYYNFIKDKKPFTRKRFIQDLLVELQGCKKIGTIPYADNFEMFSIFNIPDPVCPLKLNHLNVMRDKIGAAECYDPNGRVAFVGEGAIGDKNQPSIESYLSRLEKIVNSTPAGILYFPHRTESQEVAALVKQLPNLKYHKSESPIEFEIAEKHIKISLITGVTSTALFTLSLLYKEVPISAHTYETHVGNEMIEFLIRHFNQRDLLFSQG</sequence>
<gene>
    <name evidence="1" type="ORF">FORC53_2762</name>
</gene>
<dbReference type="RefSeq" id="WP_072614820.1">
    <property type="nucleotide sequence ID" value="NZ_CP019290.1"/>
</dbReference>
<organism evidence="1 2">
    <name type="scientific">Vibrio vulnificus</name>
    <dbReference type="NCBI Taxonomy" id="672"/>
    <lineage>
        <taxon>Bacteria</taxon>
        <taxon>Pseudomonadati</taxon>
        <taxon>Pseudomonadota</taxon>
        <taxon>Gammaproteobacteria</taxon>
        <taxon>Vibrionales</taxon>
        <taxon>Vibrionaceae</taxon>
        <taxon>Vibrio</taxon>
    </lineage>
</organism>
<evidence type="ECO:0008006" key="3">
    <source>
        <dbReference type="Google" id="ProtNLM"/>
    </source>
</evidence>
<dbReference type="AlphaFoldDB" id="A0AAN1PRL6"/>
<dbReference type="Proteomes" id="UP000263418">
    <property type="component" value="Chromosome 1"/>
</dbReference>
<dbReference type="EMBL" id="CP019290">
    <property type="protein sequence ID" value="AXX61101.1"/>
    <property type="molecule type" value="Genomic_DNA"/>
</dbReference>
<accession>A0AAN1PRL6</accession>
<name>A0AAN1PRL6_VIBVL</name>
<evidence type="ECO:0000313" key="1">
    <source>
        <dbReference type="EMBL" id="AXX61101.1"/>
    </source>
</evidence>
<evidence type="ECO:0000313" key="2">
    <source>
        <dbReference type="Proteomes" id="UP000263418"/>
    </source>
</evidence>
<dbReference type="InterPro" id="IPR010866">
    <property type="entry name" value="A-2_8-polyST"/>
</dbReference>
<reference evidence="1 2" key="1">
    <citation type="submission" date="2017-01" db="EMBL/GenBank/DDBJ databases">
        <title>Complete Genome Sequence of Vibrio vulnificus FORC_053.</title>
        <authorList>
            <consortium name="Food-borne Pathogen Omics Research Center"/>
            <person name="Chung H.Y."/>
            <person name="Na E.J."/>
            <person name="Song J.S."/>
            <person name="Kim H."/>
            <person name="Lee J.-H."/>
            <person name="Ryu S."/>
            <person name="Choi S.H."/>
        </authorList>
    </citation>
    <scope>NUCLEOTIDE SEQUENCE [LARGE SCALE GENOMIC DNA]</scope>
    <source>
        <strain evidence="1 2">FORC_053</strain>
    </source>
</reference>